<evidence type="ECO:0000313" key="3">
    <source>
        <dbReference type="Proteomes" id="UP001143347"/>
    </source>
</evidence>
<evidence type="ECO:0000256" key="1">
    <source>
        <dbReference type="SAM" id="MobiDB-lite"/>
    </source>
</evidence>
<feature type="region of interest" description="Disordered" evidence="1">
    <location>
        <begin position="438"/>
        <end position="517"/>
    </location>
</feature>
<name>A0A9X3I640_9ACTN</name>
<feature type="compositionally biased region" description="Low complexity" evidence="1">
    <location>
        <begin position="383"/>
        <end position="400"/>
    </location>
</feature>
<dbReference type="RefSeq" id="WP_266063336.1">
    <property type="nucleotide sequence ID" value="NZ_JAPKFM010000027.1"/>
</dbReference>
<feature type="compositionally biased region" description="Acidic residues" evidence="1">
    <location>
        <begin position="178"/>
        <end position="195"/>
    </location>
</feature>
<dbReference type="AlphaFoldDB" id="A0A9X3I640"/>
<feature type="region of interest" description="Disordered" evidence="1">
    <location>
        <begin position="336"/>
        <end position="417"/>
    </location>
</feature>
<keyword evidence="3" id="KW-1185">Reference proteome</keyword>
<accession>A0A9X3I640</accession>
<gene>
    <name evidence="2" type="ORF">OSB52_20475</name>
</gene>
<feature type="region of interest" description="Disordered" evidence="1">
    <location>
        <begin position="149"/>
        <end position="207"/>
    </location>
</feature>
<feature type="compositionally biased region" description="Basic and acidic residues" evidence="1">
    <location>
        <begin position="475"/>
        <end position="489"/>
    </location>
</feature>
<sequence>MFSFTDHDADDTVLSAPLDGVAEQMAYAEGVRDTLRLSRQSEARTVLGAGMIGDRAYNDRMNGQGPHANSSSHTTAHKYAIGEISLQLGITRGKAGEWASLAHMLADLPKIRLAYLAGDFSTHRVTELATSSQTAPKGNLRPRLNDILDEALGPRPTPTTPDDEPATDGQTGAHDDASTDDTDTGDDPGSTDDTVDEKTPEDPADAPVDFEDIALELAYRPTPDTVLRDELDSALISLDPDAHAQAREDVAQAFQNVTFAKEAFGHMQMSACLSAEHAIHLQHRIADLIAERVCRRDPRRVGHRRAIALAEIHSVPDVRLECACGYDTCTARTRKQAANATPSAAVDDNKVTPETTATHGPTMPATTTPETTTPETTPPETTPPETTSAEATSAEATSAEAPREQPGIDEAGVGEDSARGCEIRVGDAESCTGDTVLTDETALEPSSRDGSAADCSRAGNSDDVTSPTAEPSPCDDPRGRRAECRRPEPVEALGRDGTPVHDPLGARPSGTHPETATPILTCPETLAVGDALRARLRRAHAGLCRPSATPRAGVMYLYRDRRCRHP</sequence>
<protein>
    <recommendedName>
        <fullName evidence="4">DUF222 domain-containing protein</fullName>
    </recommendedName>
</protein>
<dbReference type="Proteomes" id="UP001143347">
    <property type="component" value="Unassembled WGS sequence"/>
</dbReference>
<comment type="caution">
    <text evidence="2">The sequence shown here is derived from an EMBL/GenBank/DDBJ whole genome shotgun (WGS) entry which is preliminary data.</text>
</comment>
<reference evidence="2" key="1">
    <citation type="submission" date="2022-10" db="EMBL/GenBank/DDBJ databases">
        <title>WGS of marine actinomycetes from Thailand.</title>
        <authorList>
            <person name="Thawai C."/>
        </authorList>
    </citation>
    <scope>NUCLEOTIDE SEQUENCE</scope>
    <source>
        <strain evidence="2">SW21</strain>
    </source>
</reference>
<organism evidence="2 3">
    <name type="scientific">Gordonia aquimaris</name>
    <dbReference type="NCBI Taxonomy" id="2984863"/>
    <lineage>
        <taxon>Bacteria</taxon>
        <taxon>Bacillati</taxon>
        <taxon>Actinomycetota</taxon>
        <taxon>Actinomycetes</taxon>
        <taxon>Mycobacteriales</taxon>
        <taxon>Gordoniaceae</taxon>
        <taxon>Gordonia</taxon>
    </lineage>
</organism>
<dbReference type="EMBL" id="JAPKFM010000027">
    <property type="protein sequence ID" value="MCX2966463.1"/>
    <property type="molecule type" value="Genomic_DNA"/>
</dbReference>
<evidence type="ECO:0000313" key="2">
    <source>
        <dbReference type="EMBL" id="MCX2966463.1"/>
    </source>
</evidence>
<proteinExistence type="predicted"/>
<feature type="compositionally biased region" description="Low complexity" evidence="1">
    <location>
        <begin position="361"/>
        <end position="375"/>
    </location>
</feature>
<feature type="compositionally biased region" description="Polar residues" evidence="1">
    <location>
        <begin position="458"/>
        <end position="469"/>
    </location>
</feature>
<evidence type="ECO:0008006" key="4">
    <source>
        <dbReference type="Google" id="ProtNLM"/>
    </source>
</evidence>